<dbReference type="AlphaFoldDB" id="A0A084WDT0"/>
<feature type="chain" id="PRO_5001784589" description="Secreted protein" evidence="1">
    <location>
        <begin position="18"/>
        <end position="98"/>
    </location>
</feature>
<keyword evidence="4" id="KW-1185">Reference proteome</keyword>
<gene>
    <name evidence="2" type="ORF">ZHAS_00016495</name>
</gene>
<name>A0A084WDT0_ANOSI</name>
<evidence type="ECO:0008006" key="5">
    <source>
        <dbReference type="Google" id="ProtNLM"/>
    </source>
</evidence>
<evidence type="ECO:0000256" key="1">
    <source>
        <dbReference type="SAM" id="SignalP"/>
    </source>
</evidence>
<reference evidence="2 4" key="1">
    <citation type="journal article" date="2014" name="BMC Genomics">
        <title>Genome sequence of Anopheles sinensis provides insight into genetics basis of mosquito competence for malaria parasites.</title>
        <authorList>
            <person name="Zhou D."/>
            <person name="Zhang D."/>
            <person name="Ding G."/>
            <person name="Shi L."/>
            <person name="Hou Q."/>
            <person name="Ye Y."/>
            <person name="Xu Y."/>
            <person name="Zhou H."/>
            <person name="Xiong C."/>
            <person name="Li S."/>
            <person name="Yu J."/>
            <person name="Hong S."/>
            <person name="Yu X."/>
            <person name="Zou P."/>
            <person name="Chen C."/>
            <person name="Chang X."/>
            <person name="Wang W."/>
            <person name="Lv Y."/>
            <person name="Sun Y."/>
            <person name="Ma L."/>
            <person name="Shen B."/>
            <person name="Zhu C."/>
        </authorList>
    </citation>
    <scope>NUCLEOTIDE SEQUENCE [LARGE SCALE GENOMIC DNA]</scope>
</reference>
<dbReference type="EMBL" id="ATLV01023058">
    <property type="status" value="NOT_ANNOTATED_CDS"/>
    <property type="molecule type" value="Genomic_DNA"/>
</dbReference>
<keyword evidence="1" id="KW-0732">Signal</keyword>
<organism evidence="2">
    <name type="scientific">Anopheles sinensis</name>
    <name type="common">Mosquito</name>
    <dbReference type="NCBI Taxonomy" id="74873"/>
    <lineage>
        <taxon>Eukaryota</taxon>
        <taxon>Metazoa</taxon>
        <taxon>Ecdysozoa</taxon>
        <taxon>Arthropoda</taxon>
        <taxon>Hexapoda</taxon>
        <taxon>Insecta</taxon>
        <taxon>Pterygota</taxon>
        <taxon>Neoptera</taxon>
        <taxon>Endopterygota</taxon>
        <taxon>Diptera</taxon>
        <taxon>Nematocera</taxon>
        <taxon>Culicoidea</taxon>
        <taxon>Culicidae</taxon>
        <taxon>Anophelinae</taxon>
        <taxon>Anopheles</taxon>
    </lineage>
</organism>
<accession>A0A084WDT0</accession>
<dbReference type="EMBL" id="KE525340">
    <property type="protein sequence ID" value="KFB48374.1"/>
    <property type="molecule type" value="Genomic_DNA"/>
</dbReference>
<sequence length="98" mass="10658">MKPAVAVFLSMFGCQLAARTAALRGCIVRWRCCVLSPLMYRLGTALTTTNASACINTTTPDEPDRRAREWTCLIGGRSLSGKWGSGVIYFTTHLMPAS</sequence>
<evidence type="ECO:0000313" key="3">
    <source>
        <dbReference type="EnsemblMetazoa" id="ASIC016495-PA"/>
    </source>
</evidence>
<evidence type="ECO:0000313" key="4">
    <source>
        <dbReference type="Proteomes" id="UP000030765"/>
    </source>
</evidence>
<dbReference type="Proteomes" id="UP000030765">
    <property type="component" value="Unassembled WGS sequence"/>
</dbReference>
<evidence type="ECO:0000313" key="2">
    <source>
        <dbReference type="EMBL" id="KFB48374.1"/>
    </source>
</evidence>
<protein>
    <recommendedName>
        <fullName evidence="5">Secreted protein</fullName>
    </recommendedName>
</protein>
<reference evidence="3" key="2">
    <citation type="submission" date="2020-05" db="UniProtKB">
        <authorList>
            <consortium name="EnsemblMetazoa"/>
        </authorList>
    </citation>
    <scope>IDENTIFICATION</scope>
</reference>
<feature type="signal peptide" evidence="1">
    <location>
        <begin position="1"/>
        <end position="17"/>
    </location>
</feature>
<dbReference type="VEuPathDB" id="VectorBase:ASIC016495"/>
<proteinExistence type="predicted"/>
<dbReference type="EnsemblMetazoa" id="ASIC016495-RA">
    <property type="protein sequence ID" value="ASIC016495-PA"/>
    <property type="gene ID" value="ASIC016495"/>
</dbReference>